<gene>
    <name evidence="1" type="ORF">IAB63_04995</name>
</gene>
<reference evidence="1" key="2">
    <citation type="journal article" date="2021" name="PeerJ">
        <title>Extensive microbial diversity within the chicken gut microbiome revealed by metagenomics and culture.</title>
        <authorList>
            <person name="Gilroy R."/>
            <person name="Ravi A."/>
            <person name="Getino M."/>
            <person name="Pursley I."/>
            <person name="Horton D.L."/>
            <person name="Alikhan N.F."/>
            <person name="Baker D."/>
            <person name="Gharbi K."/>
            <person name="Hall N."/>
            <person name="Watson M."/>
            <person name="Adriaenssens E.M."/>
            <person name="Foster-Nyarko E."/>
            <person name="Jarju S."/>
            <person name="Secka A."/>
            <person name="Antonio M."/>
            <person name="Oren A."/>
            <person name="Chaudhuri R.R."/>
            <person name="La Ragione R."/>
            <person name="Hildebrand F."/>
            <person name="Pallen M.J."/>
        </authorList>
    </citation>
    <scope>NUCLEOTIDE SEQUENCE</scope>
    <source>
        <strain evidence="1">CHK187-14744</strain>
    </source>
</reference>
<sequence length="280" mass="31052">MEIKLVAFDLDGTLLDDNKEILASSMEAISDLHKKGIQTVLCTGRIFVDAAYIARQISDKMLVIACNGACAGRADSKELIKKYPIPYDILKQITDCCVRNGTLPVYYTQDTEYTSEACEAYMRAGGIQQKHRQVAPDKKHVELPDAAAFYEIMEQYDGQIYKALCFDVDETKKIRVEKELVESELCYVTGANVFGKKNLEMMRLGVDKGSTLRAVAAEMGIGPENIMVFGDSDNDIPMFDMAGYPIAMERCTEGIRSRAYAVTGSNNDGGIARAIRRYIG</sequence>
<dbReference type="Gene3D" id="3.40.50.1000">
    <property type="entry name" value="HAD superfamily/HAD-like"/>
    <property type="match status" value="1"/>
</dbReference>
<organism evidence="1 2">
    <name type="scientific">Candidatus Onthocola gallistercoris</name>
    <dbReference type="NCBI Taxonomy" id="2840876"/>
    <lineage>
        <taxon>Bacteria</taxon>
        <taxon>Bacillati</taxon>
        <taxon>Bacillota</taxon>
        <taxon>Bacilli</taxon>
        <taxon>Candidatus Onthocola</taxon>
    </lineage>
</organism>
<dbReference type="Pfam" id="PF08282">
    <property type="entry name" value="Hydrolase_3"/>
    <property type="match status" value="1"/>
</dbReference>
<dbReference type="Proteomes" id="UP000824164">
    <property type="component" value="Unassembled WGS sequence"/>
</dbReference>
<accession>A0A9D1HFL9</accession>
<dbReference type="InterPro" id="IPR036412">
    <property type="entry name" value="HAD-like_sf"/>
</dbReference>
<dbReference type="CDD" id="cd07516">
    <property type="entry name" value="HAD_Pase"/>
    <property type="match status" value="1"/>
</dbReference>
<proteinExistence type="predicted"/>
<evidence type="ECO:0000313" key="2">
    <source>
        <dbReference type="Proteomes" id="UP000824164"/>
    </source>
</evidence>
<dbReference type="InterPro" id="IPR023214">
    <property type="entry name" value="HAD_sf"/>
</dbReference>
<dbReference type="PANTHER" id="PTHR10000">
    <property type="entry name" value="PHOSPHOSERINE PHOSPHATASE"/>
    <property type="match status" value="1"/>
</dbReference>
<name>A0A9D1HFL9_9FIRM</name>
<reference evidence="1" key="1">
    <citation type="submission" date="2020-10" db="EMBL/GenBank/DDBJ databases">
        <authorList>
            <person name="Gilroy R."/>
        </authorList>
    </citation>
    <scope>NUCLEOTIDE SEQUENCE</scope>
    <source>
        <strain evidence="1">CHK187-14744</strain>
    </source>
</reference>
<keyword evidence="1" id="KW-0378">Hydrolase</keyword>
<comment type="caution">
    <text evidence="1">The sequence shown here is derived from an EMBL/GenBank/DDBJ whole genome shotgun (WGS) entry which is preliminary data.</text>
</comment>
<dbReference type="GO" id="GO:0016791">
    <property type="term" value="F:phosphatase activity"/>
    <property type="evidence" value="ECO:0007669"/>
    <property type="project" value="TreeGrafter"/>
</dbReference>
<protein>
    <submittedName>
        <fullName evidence="1">HAD family hydrolase</fullName>
    </submittedName>
</protein>
<dbReference type="EMBL" id="DVLT01000035">
    <property type="protein sequence ID" value="HIU02590.1"/>
    <property type="molecule type" value="Genomic_DNA"/>
</dbReference>
<dbReference type="NCBIfam" id="TIGR01484">
    <property type="entry name" value="HAD-SF-IIB"/>
    <property type="match status" value="1"/>
</dbReference>
<dbReference type="GO" id="GO:0005829">
    <property type="term" value="C:cytosol"/>
    <property type="evidence" value="ECO:0007669"/>
    <property type="project" value="TreeGrafter"/>
</dbReference>
<dbReference type="GO" id="GO:0000287">
    <property type="term" value="F:magnesium ion binding"/>
    <property type="evidence" value="ECO:0007669"/>
    <property type="project" value="TreeGrafter"/>
</dbReference>
<evidence type="ECO:0000313" key="1">
    <source>
        <dbReference type="EMBL" id="HIU02590.1"/>
    </source>
</evidence>
<dbReference type="InterPro" id="IPR006379">
    <property type="entry name" value="HAD-SF_hydro_IIB"/>
</dbReference>
<dbReference type="NCBIfam" id="TIGR00099">
    <property type="entry name" value="Cof-subfamily"/>
    <property type="match status" value="1"/>
</dbReference>
<dbReference type="SUPFAM" id="SSF56784">
    <property type="entry name" value="HAD-like"/>
    <property type="match status" value="1"/>
</dbReference>
<dbReference type="PANTHER" id="PTHR10000:SF8">
    <property type="entry name" value="HAD SUPERFAMILY HYDROLASE-LIKE, TYPE 3"/>
    <property type="match status" value="1"/>
</dbReference>
<dbReference type="InterPro" id="IPR000150">
    <property type="entry name" value="Cof"/>
</dbReference>
<dbReference type="SFLD" id="SFLDS00003">
    <property type="entry name" value="Haloacid_Dehalogenase"/>
    <property type="match status" value="1"/>
</dbReference>
<dbReference type="Gene3D" id="3.30.1240.10">
    <property type="match status" value="1"/>
</dbReference>
<dbReference type="AlphaFoldDB" id="A0A9D1HFL9"/>
<dbReference type="SFLD" id="SFLDG01140">
    <property type="entry name" value="C2.B:_Phosphomannomutase_and_P"/>
    <property type="match status" value="1"/>
</dbReference>